<feature type="region of interest" description="Disordered" evidence="1">
    <location>
        <begin position="1"/>
        <end position="53"/>
    </location>
</feature>
<proteinExistence type="predicted"/>
<evidence type="ECO:0000313" key="2">
    <source>
        <dbReference type="EMBL" id="SEG49239.1"/>
    </source>
</evidence>
<dbReference type="Proteomes" id="UP000236754">
    <property type="component" value="Unassembled WGS sequence"/>
</dbReference>
<evidence type="ECO:0000313" key="3">
    <source>
        <dbReference type="Proteomes" id="UP000236754"/>
    </source>
</evidence>
<reference evidence="2 3" key="1">
    <citation type="submission" date="2016-10" db="EMBL/GenBank/DDBJ databases">
        <authorList>
            <person name="de Groot N.N."/>
        </authorList>
    </citation>
    <scope>NUCLEOTIDE SEQUENCE [LARGE SCALE GENOMIC DNA]</scope>
    <source>
        <strain evidence="2 3">CGMCC 4.2023</strain>
    </source>
</reference>
<protein>
    <submittedName>
        <fullName evidence="2">Uncharacterized protein</fullName>
    </submittedName>
</protein>
<accession>A0A1H6AKI6</accession>
<gene>
    <name evidence="2" type="ORF">SAMN05216223_105475</name>
</gene>
<feature type="region of interest" description="Disordered" evidence="1">
    <location>
        <begin position="77"/>
        <end position="98"/>
    </location>
</feature>
<sequence>MTAESSPPHGNIHVGDVSGTFIVGDDNHVTHATHAPEQAQPEPRPQQRNSAADQAAVFSVAHGTMHVTYTPENAALAAHAAHPEHTAPEPAEEPGADR</sequence>
<dbReference type="EMBL" id="FNVU01000005">
    <property type="protein sequence ID" value="SEG49239.1"/>
    <property type="molecule type" value="Genomic_DNA"/>
</dbReference>
<name>A0A1H6AKI6_9ACTN</name>
<dbReference type="RefSeq" id="WP_103886238.1">
    <property type="nucleotide sequence ID" value="NZ_FNVU01000005.1"/>
</dbReference>
<dbReference type="AlphaFoldDB" id="A0A1H6AKI6"/>
<organism evidence="2 3">
    <name type="scientific">Actinacidiphila yanglinensis</name>
    <dbReference type="NCBI Taxonomy" id="310779"/>
    <lineage>
        <taxon>Bacteria</taxon>
        <taxon>Bacillati</taxon>
        <taxon>Actinomycetota</taxon>
        <taxon>Actinomycetes</taxon>
        <taxon>Kitasatosporales</taxon>
        <taxon>Streptomycetaceae</taxon>
        <taxon>Actinacidiphila</taxon>
    </lineage>
</organism>
<dbReference type="OrthoDB" id="4248342at2"/>
<evidence type="ECO:0000256" key="1">
    <source>
        <dbReference type="SAM" id="MobiDB-lite"/>
    </source>
</evidence>
<keyword evidence="3" id="KW-1185">Reference proteome</keyword>